<feature type="binding site" evidence="17">
    <location>
        <position position="465"/>
    </location>
    <ligand>
        <name>L-glutamate</name>
        <dbReference type="ChEBI" id="CHEBI:29985"/>
    </ligand>
</feature>
<dbReference type="GO" id="GO:0034702">
    <property type="term" value="C:monoatomic ion channel complex"/>
    <property type="evidence" value="ECO:0007669"/>
    <property type="project" value="UniProtKB-ARBA"/>
</dbReference>
<evidence type="ECO:0000259" key="21">
    <source>
        <dbReference type="SMART" id="SM00079"/>
    </source>
</evidence>
<proteinExistence type="inferred from homology"/>
<keyword evidence="4 20" id="KW-0812">Transmembrane</keyword>
<dbReference type="InterPro" id="IPR019594">
    <property type="entry name" value="Glu/Gly-bd"/>
</dbReference>
<feature type="disulfide bond" evidence="19">
    <location>
        <begin position="689"/>
        <end position="752"/>
    </location>
</feature>
<protein>
    <recommendedName>
        <fullName evidence="16">Glutamate receptor 1</fullName>
    </recommendedName>
</protein>
<dbReference type="InterPro" id="IPR015683">
    <property type="entry name" value="Ionotropic_Glu_rcpt"/>
</dbReference>
<dbReference type="EMBL" id="CAJHNH020008470">
    <property type="protein sequence ID" value="CAG5135908.1"/>
    <property type="molecule type" value="Genomic_DNA"/>
</dbReference>
<feature type="transmembrane region" description="Helical" evidence="20">
    <location>
        <begin position="578"/>
        <end position="600"/>
    </location>
</feature>
<keyword evidence="12" id="KW-0628">Postsynaptic cell membrane</keyword>
<evidence type="ECO:0000256" key="8">
    <source>
        <dbReference type="ARBA" id="ARBA00023065"/>
    </source>
</evidence>
<keyword evidence="19" id="KW-1015">Disulfide bond</keyword>
<feature type="domain" description="Ionotropic glutamate receptor L-glutamate and glycine-binding" evidence="22">
    <location>
        <begin position="392"/>
        <end position="449"/>
    </location>
</feature>
<feature type="site" description="Interaction with the cone snail toxin Con-ikot-ikot" evidence="18">
    <location>
        <position position="634"/>
    </location>
</feature>
<dbReference type="FunFam" id="3.40.190.10:FF:000024">
    <property type="entry name" value="Glutamate receptor, ionotropic, delta 1"/>
    <property type="match status" value="1"/>
</dbReference>
<dbReference type="SUPFAM" id="SSF53850">
    <property type="entry name" value="Periplasmic binding protein-like II"/>
    <property type="match status" value="1"/>
</dbReference>
<sequence>ALFEPEYEGQWRALEWAVEDLNLNNDLIRETLVLVDRETVPPHDSFTAQRKVCRMTQIGIAAMFGPVSSLAAGHVQSMCTAFEIPHLQWRWDPRDSRDYFSISLYPHYLTLSTAYRDVIRHWQWRRFTILYENNDGLTRVQEVLKASNEPPAQITIRKLELVNNDYLVLLKDLKDRGEGKFIIDCNIKTIKPFLHAALKLKMISEMYHYFFTTLDLGLIDLGDYMYGGANITALRLIDPDRKKVVNVKSDWLLRANAGYDSPLMKYKEIETETALAYDAYELFARALHAFSEAQEINTISLPCDKVHTWRHGNSLLNYMKSIKFEGLSGTVKYENGERYDFNLDLLYLTQNGLKKAGTWDRKTGLNFTLEAPVIHTNVSGQKYIITTYLTDPYVIRNASAPSGFSGFCVELLDHIAKARNFTWEIQLQDTVGKPQPNGSWNGVMGALINRKAQIGIGDLTINLKREQVVDFTKPFLTTGITILIKKPTPKSLNLFSFLSPLSADVWVYMIAAYLCVSFMLFVIARFSPYEWCNPHPCNPDTDEVENQFTVMNSLWFTIGSIMQQDCPRALSTRMVAGMWWFFTLIMISSYTANLAAFLTVERMVSDINSADDLAKQSRIKYGTFEGGATMEFFKNNRIATYEKMWKFMNATPELSFVKNLTQAVERVKTGQYAYITESTTVEYVIHRNCDLMKVGGLLDSKGYGFATPPVLGPTHESLREALTEEILRLQEEQVIEELYNKWWKKELGGGKCVEEEGSPAGKAAELGVENVGGVFVVLMGGVIIGFFVSLCEFMWKARKNAKKDKQTLCSEMSEEIRFVVRCLGSKKKNKKREEEITDNGLQFMPLTGYNQNSYGKEVYA</sequence>
<evidence type="ECO:0000256" key="15">
    <source>
        <dbReference type="ARBA" id="ARBA00034104"/>
    </source>
</evidence>
<evidence type="ECO:0000256" key="20">
    <source>
        <dbReference type="SAM" id="Phobius"/>
    </source>
</evidence>
<feature type="site" description="Crucial to convey clamshell closure to channel opening" evidence="18">
    <location>
        <position position="607"/>
    </location>
</feature>
<dbReference type="SMART" id="SM00079">
    <property type="entry name" value="PBPe"/>
    <property type="match status" value="1"/>
</dbReference>
<keyword evidence="9 20" id="KW-0472">Membrane</keyword>
<feature type="binding site" evidence="17">
    <location>
        <position position="629"/>
    </location>
    <ligand>
        <name>L-glutamate</name>
        <dbReference type="ChEBI" id="CHEBI:29985"/>
    </ligand>
</feature>
<evidence type="ECO:0000256" key="1">
    <source>
        <dbReference type="ARBA" id="ARBA00008685"/>
    </source>
</evidence>
<evidence type="ECO:0000256" key="6">
    <source>
        <dbReference type="ARBA" id="ARBA00022989"/>
    </source>
</evidence>
<evidence type="ECO:0000256" key="11">
    <source>
        <dbReference type="ARBA" id="ARBA00023180"/>
    </source>
</evidence>
<keyword evidence="7" id="KW-0770">Synapse</keyword>
<keyword evidence="3" id="KW-1003">Cell membrane</keyword>
<feature type="transmembrane region" description="Helical" evidence="20">
    <location>
        <begin position="505"/>
        <end position="524"/>
    </location>
</feature>
<dbReference type="SUPFAM" id="SSF53822">
    <property type="entry name" value="Periplasmic binding protein-like I"/>
    <property type="match status" value="1"/>
</dbReference>
<dbReference type="FunFam" id="1.10.287.70:FF:000064">
    <property type="entry name" value="Glutamate receptor ionotropic, kainate"/>
    <property type="match status" value="1"/>
</dbReference>
<evidence type="ECO:0000256" key="7">
    <source>
        <dbReference type="ARBA" id="ARBA00023018"/>
    </source>
</evidence>
<dbReference type="OrthoDB" id="5984008at2759"/>
<dbReference type="AlphaFoldDB" id="A0A8S4A6M2"/>
<gene>
    <name evidence="23" type="ORF">CUNI_LOCUS21466</name>
</gene>
<evidence type="ECO:0000256" key="19">
    <source>
        <dbReference type="PIRSR" id="PIRSR601508-3"/>
    </source>
</evidence>
<evidence type="ECO:0000256" key="12">
    <source>
        <dbReference type="ARBA" id="ARBA00023257"/>
    </source>
</evidence>
<dbReference type="GO" id="GO:0004888">
    <property type="term" value="F:transmembrane signaling receptor activity"/>
    <property type="evidence" value="ECO:0007669"/>
    <property type="project" value="UniProtKB-ARBA"/>
</dbReference>
<evidence type="ECO:0000256" key="16">
    <source>
        <dbReference type="ARBA" id="ARBA00072754"/>
    </source>
</evidence>
<evidence type="ECO:0000313" key="24">
    <source>
        <dbReference type="Proteomes" id="UP000678393"/>
    </source>
</evidence>
<organism evidence="23 24">
    <name type="scientific">Candidula unifasciata</name>
    <dbReference type="NCBI Taxonomy" id="100452"/>
    <lineage>
        <taxon>Eukaryota</taxon>
        <taxon>Metazoa</taxon>
        <taxon>Spiralia</taxon>
        <taxon>Lophotrochozoa</taxon>
        <taxon>Mollusca</taxon>
        <taxon>Gastropoda</taxon>
        <taxon>Heterobranchia</taxon>
        <taxon>Euthyneura</taxon>
        <taxon>Panpulmonata</taxon>
        <taxon>Eupulmonata</taxon>
        <taxon>Stylommatophora</taxon>
        <taxon>Helicina</taxon>
        <taxon>Helicoidea</taxon>
        <taxon>Geomitridae</taxon>
        <taxon>Candidula</taxon>
    </lineage>
</organism>
<feature type="domain" description="Ionotropic glutamate receptor C-terminal" evidence="21">
    <location>
        <begin position="382"/>
        <end position="745"/>
    </location>
</feature>
<evidence type="ECO:0000256" key="18">
    <source>
        <dbReference type="PIRSR" id="PIRSR601508-2"/>
    </source>
</evidence>
<reference evidence="23" key="1">
    <citation type="submission" date="2021-04" db="EMBL/GenBank/DDBJ databases">
        <authorList>
            <consortium name="Molecular Ecology Group"/>
        </authorList>
    </citation>
    <scope>NUCLEOTIDE SEQUENCE</scope>
</reference>
<evidence type="ECO:0000256" key="13">
    <source>
        <dbReference type="ARBA" id="ARBA00023286"/>
    </source>
</evidence>
<dbReference type="InterPro" id="IPR028082">
    <property type="entry name" value="Peripla_BP_I"/>
</dbReference>
<evidence type="ECO:0000256" key="10">
    <source>
        <dbReference type="ARBA" id="ARBA00023170"/>
    </source>
</evidence>
<keyword evidence="14" id="KW-0407">Ion channel</keyword>
<evidence type="ECO:0000256" key="9">
    <source>
        <dbReference type="ARBA" id="ARBA00023136"/>
    </source>
</evidence>
<dbReference type="SMART" id="SM00918">
    <property type="entry name" value="Lig_chan-Glu_bd"/>
    <property type="match status" value="1"/>
</dbReference>
<evidence type="ECO:0000313" key="23">
    <source>
        <dbReference type="EMBL" id="CAG5135908.1"/>
    </source>
</evidence>
<feature type="transmembrane region" description="Helical" evidence="20">
    <location>
        <begin position="771"/>
        <end position="795"/>
    </location>
</feature>
<evidence type="ECO:0000256" key="14">
    <source>
        <dbReference type="ARBA" id="ARBA00023303"/>
    </source>
</evidence>
<keyword evidence="24" id="KW-1185">Reference proteome</keyword>
<feature type="binding site" evidence="17">
    <location>
        <position position="460"/>
    </location>
    <ligand>
        <name>L-glutamate</name>
        <dbReference type="ChEBI" id="CHEBI:29985"/>
    </ligand>
</feature>
<evidence type="ECO:0000256" key="17">
    <source>
        <dbReference type="PIRSR" id="PIRSR601508-1"/>
    </source>
</evidence>
<keyword evidence="11" id="KW-0325">Glycoprotein</keyword>
<feature type="binding site" evidence="17">
    <location>
        <position position="677"/>
    </location>
    <ligand>
        <name>L-glutamate</name>
        <dbReference type="ChEBI" id="CHEBI:29985"/>
    </ligand>
</feature>
<evidence type="ECO:0000256" key="2">
    <source>
        <dbReference type="ARBA" id="ARBA00022448"/>
    </source>
</evidence>
<dbReference type="FunFam" id="3.40.190.10:FF:000060">
    <property type="entry name" value="Glutamate receptor ionotropic, kainate 1"/>
    <property type="match status" value="1"/>
</dbReference>
<dbReference type="Pfam" id="PF00060">
    <property type="entry name" value="Lig_chan"/>
    <property type="match status" value="1"/>
</dbReference>
<evidence type="ECO:0000256" key="3">
    <source>
        <dbReference type="ARBA" id="ARBA00022475"/>
    </source>
</evidence>
<keyword evidence="10" id="KW-0675">Receptor</keyword>
<comment type="caution">
    <text evidence="23">The sequence shown here is derived from an EMBL/GenBank/DDBJ whole genome shotgun (WGS) entry which is preliminary data.</text>
</comment>
<comment type="subcellular location">
    <subcellularLocation>
        <location evidence="15">Postsynaptic cell membrane</location>
        <topology evidence="15">Multi-pass membrane protein</topology>
    </subcellularLocation>
</comment>
<dbReference type="PANTHER" id="PTHR18966">
    <property type="entry name" value="IONOTROPIC GLUTAMATE RECEPTOR"/>
    <property type="match status" value="1"/>
</dbReference>
<keyword evidence="8" id="KW-0406">Ion transport</keyword>
<evidence type="ECO:0000256" key="5">
    <source>
        <dbReference type="ARBA" id="ARBA00022729"/>
    </source>
</evidence>
<name>A0A8S4A6M2_9EUPU</name>
<evidence type="ECO:0000256" key="4">
    <source>
        <dbReference type="ARBA" id="ARBA00022692"/>
    </source>
</evidence>
<dbReference type="GO" id="GO:0005230">
    <property type="term" value="F:extracellular ligand-gated monoatomic ion channel activity"/>
    <property type="evidence" value="ECO:0007669"/>
    <property type="project" value="UniProtKB-ARBA"/>
</dbReference>
<dbReference type="PRINTS" id="PR00177">
    <property type="entry name" value="NMDARECEPTOR"/>
</dbReference>
<dbReference type="Pfam" id="PF01094">
    <property type="entry name" value="ANF_receptor"/>
    <property type="match status" value="1"/>
</dbReference>
<keyword evidence="5" id="KW-0732">Signal</keyword>
<evidence type="ECO:0000259" key="22">
    <source>
        <dbReference type="SMART" id="SM00918"/>
    </source>
</evidence>
<dbReference type="Proteomes" id="UP000678393">
    <property type="component" value="Unassembled WGS sequence"/>
</dbReference>
<dbReference type="CDD" id="cd06382">
    <property type="entry name" value="PBP1_iGluR_Kainate"/>
    <property type="match status" value="1"/>
</dbReference>
<dbReference type="Gene3D" id="3.40.190.10">
    <property type="entry name" value="Periplasmic binding protein-like II"/>
    <property type="match status" value="1"/>
</dbReference>
<keyword evidence="6 20" id="KW-1133">Transmembrane helix</keyword>
<dbReference type="GO" id="GO:0045211">
    <property type="term" value="C:postsynaptic membrane"/>
    <property type="evidence" value="ECO:0007669"/>
    <property type="project" value="UniProtKB-SubCell"/>
</dbReference>
<dbReference type="Pfam" id="PF10613">
    <property type="entry name" value="Lig_chan-Glu_bd"/>
    <property type="match status" value="1"/>
</dbReference>
<dbReference type="InterPro" id="IPR001508">
    <property type="entry name" value="Iono_Glu_rcpt_met"/>
</dbReference>
<dbReference type="GO" id="GO:0007166">
    <property type="term" value="P:cell surface receptor signaling pathway"/>
    <property type="evidence" value="ECO:0007669"/>
    <property type="project" value="UniProtKB-ARBA"/>
</dbReference>
<comment type="similarity">
    <text evidence="1">Belongs to the glutamate-gated ion channel (TC 1.A.10.1) family.</text>
</comment>
<dbReference type="Gene3D" id="1.10.287.70">
    <property type="match status" value="1"/>
</dbReference>
<dbReference type="Gene3D" id="3.40.50.2300">
    <property type="match status" value="2"/>
</dbReference>
<keyword evidence="13" id="KW-1071">Ligand-gated ion channel</keyword>
<dbReference type="InterPro" id="IPR001320">
    <property type="entry name" value="Iontro_rcpt_C"/>
</dbReference>
<keyword evidence="2" id="KW-0813">Transport</keyword>
<accession>A0A8S4A6M2</accession>
<dbReference type="InterPro" id="IPR001828">
    <property type="entry name" value="ANF_lig-bd_rcpt"/>
</dbReference>
<feature type="non-terminal residue" evidence="23">
    <location>
        <position position="1"/>
    </location>
</feature>